<feature type="domain" description="Spore coat protein U/FanG" evidence="2">
    <location>
        <begin position="24"/>
        <end position="162"/>
    </location>
</feature>
<feature type="chain" id="PRO_5045583185" evidence="1">
    <location>
        <begin position="22"/>
        <end position="165"/>
    </location>
</feature>
<dbReference type="InterPro" id="IPR007893">
    <property type="entry name" value="Spore_coat_U/FanG"/>
</dbReference>
<evidence type="ECO:0000313" key="3">
    <source>
        <dbReference type="EMBL" id="UXI67313.1"/>
    </source>
</evidence>
<protein>
    <submittedName>
        <fullName evidence="3">Spore coat U domain-containing protein</fullName>
    </submittedName>
</protein>
<dbReference type="RefSeq" id="WP_261694288.1">
    <property type="nucleotide sequence ID" value="NZ_CP104694.1"/>
</dbReference>
<proteinExistence type="predicted"/>
<feature type="signal peptide" evidence="1">
    <location>
        <begin position="1"/>
        <end position="21"/>
    </location>
</feature>
<sequence>MKLSFALVAVVSVIAAAPAIAATTTSTLNVAATVVDSCTAGGATLNFGQFDPRTGSALTGNQNFTVQCTVGTDYTIALNAGTGDGASLAIRKMTGTNTSELLNYALFVDSGRTVIWGDGTDTTEMVSSDGTGSNQVFTVYGTILGGQTATPVDTYSDAVTITVTY</sequence>
<organism evidence="3 4">
    <name type="scientific">Tahibacter amnicola</name>
    <dbReference type="NCBI Taxonomy" id="2976241"/>
    <lineage>
        <taxon>Bacteria</taxon>
        <taxon>Pseudomonadati</taxon>
        <taxon>Pseudomonadota</taxon>
        <taxon>Gammaproteobacteria</taxon>
        <taxon>Lysobacterales</taxon>
        <taxon>Rhodanobacteraceae</taxon>
        <taxon>Tahibacter</taxon>
    </lineage>
</organism>
<dbReference type="Proteomes" id="UP001064632">
    <property type="component" value="Chromosome"/>
</dbReference>
<evidence type="ECO:0000256" key="1">
    <source>
        <dbReference type="SAM" id="SignalP"/>
    </source>
</evidence>
<dbReference type="InterPro" id="IPR053167">
    <property type="entry name" value="Spore_coat_component"/>
</dbReference>
<dbReference type="Pfam" id="PF05229">
    <property type="entry name" value="SCPU"/>
    <property type="match status" value="1"/>
</dbReference>
<gene>
    <name evidence="3" type="ORF">N4264_21625</name>
</gene>
<evidence type="ECO:0000259" key="2">
    <source>
        <dbReference type="Pfam" id="PF05229"/>
    </source>
</evidence>
<accession>A0ABY6BB80</accession>
<dbReference type="EMBL" id="CP104694">
    <property type="protein sequence ID" value="UXI67313.1"/>
    <property type="molecule type" value="Genomic_DNA"/>
</dbReference>
<reference evidence="3" key="1">
    <citation type="submission" date="2022-09" db="EMBL/GenBank/DDBJ databases">
        <title>Tahibacter sp. nov., isolated from a fresh water.</title>
        <authorList>
            <person name="Baek J.H."/>
            <person name="Lee J.K."/>
            <person name="Kim J.M."/>
            <person name="Jeon C.O."/>
        </authorList>
    </citation>
    <scope>NUCLEOTIDE SEQUENCE</scope>
    <source>
        <strain evidence="3">W38</strain>
    </source>
</reference>
<name>A0ABY6BB80_9GAMM</name>
<keyword evidence="1" id="KW-0732">Signal</keyword>
<keyword evidence="4" id="KW-1185">Reference proteome</keyword>
<evidence type="ECO:0000313" key="4">
    <source>
        <dbReference type="Proteomes" id="UP001064632"/>
    </source>
</evidence>
<dbReference type="SMART" id="SM00972">
    <property type="entry name" value="SCPU"/>
    <property type="match status" value="1"/>
</dbReference>
<dbReference type="PANTHER" id="PTHR37089">
    <property type="entry name" value="PROTEIN U-RELATED"/>
    <property type="match status" value="1"/>
</dbReference>